<evidence type="ECO:0000256" key="1">
    <source>
        <dbReference type="SAM" id="MobiDB-lite"/>
    </source>
</evidence>
<dbReference type="EMBL" id="JAPCWZ010000004">
    <property type="protein sequence ID" value="KAK8868459.1"/>
    <property type="molecule type" value="Genomic_DNA"/>
</dbReference>
<evidence type="ECO:0000313" key="3">
    <source>
        <dbReference type="Proteomes" id="UP001390339"/>
    </source>
</evidence>
<evidence type="ECO:0000313" key="2">
    <source>
        <dbReference type="EMBL" id="KAK8868459.1"/>
    </source>
</evidence>
<dbReference type="Proteomes" id="UP001390339">
    <property type="component" value="Unassembled WGS sequence"/>
</dbReference>
<reference evidence="2 3" key="1">
    <citation type="journal article" date="2024" name="IMA Fungus">
        <title>Apiospora arundinis, a panoply of carbohydrate-active enzymes and secondary metabolites.</title>
        <authorList>
            <person name="Sorensen T."/>
            <person name="Petersen C."/>
            <person name="Muurmann A.T."/>
            <person name="Christiansen J.V."/>
            <person name="Brundto M.L."/>
            <person name="Overgaard C.K."/>
            <person name="Boysen A.T."/>
            <person name="Wollenberg R.D."/>
            <person name="Larsen T.O."/>
            <person name="Sorensen J.L."/>
            <person name="Nielsen K.L."/>
            <person name="Sondergaard T.E."/>
        </authorList>
    </citation>
    <scope>NUCLEOTIDE SEQUENCE [LARGE SCALE GENOMIC DNA]</scope>
    <source>
        <strain evidence="2 3">AAU 773</strain>
    </source>
</reference>
<keyword evidence="3" id="KW-1185">Reference proteome</keyword>
<proteinExistence type="predicted"/>
<comment type="caution">
    <text evidence="2">The sequence shown here is derived from an EMBL/GenBank/DDBJ whole genome shotgun (WGS) entry which is preliminary data.</text>
</comment>
<sequence length="222" mass="25076">MGHFLLEQTPILEDPTPPTEQASDNESDTSSRRIRKACAAVWNFEKSNLERDLASYVLYPDATDPDLESRPFVNPRLRMTQPDDITVLRFKGEGGPTPPYRDWDNEKESRRYLFSGVKHLGLTLPACPGDKDGDIVPLAPTDTPDASVRFMPCTRSRVFMDGTPLCRCHGSPVRDWLPCPYALWEFSRGCPDLHRVYVLVNVFDWAPGGQLVGPWWKPITAS</sequence>
<gene>
    <name evidence="2" type="ORF">PGQ11_007037</name>
</gene>
<protein>
    <submittedName>
        <fullName evidence="2">Uncharacterized protein</fullName>
    </submittedName>
</protein>
<organism evidence="2 3">
    <name type="scientific">Apiospora arundinis</name>
    <dbReference type="NCBI Taxonomy" id="335852"/>
    <lineage>
        <taxon>Eukaryota</taxon>
        <taxon>Fungi</taxon>
        <taxon>Dikarya</taxon>
        <taxon>Ascomycota</taxon>
        <taxon>Pezizomycotina</taxon>
        <taxon>Sordariomycetes</taxon>
        <taxon>Xylariomycetidae</taxon>
        <taxon>Amphisphaeriales</taxon>
        <taxon>Apiosporaceae</taxon>
        <taxon>Apiospora</taxon>
    </lineage>
</organism>
<accession>A0ABR2IUE4</accession>
<feature type="region of interest" description="Disordered" evidence="1">
    <location>
        <begin position="1"/>
        <end position="32"/>
    </location>
</feature>
<name>A0ABR2IUE4_9PEZI</name>